<evidence type="ECO:0000256" key="1">
    <source>
        <dbReference type="ARBA" id="ARBA00008520"/>
    </source>
</evidence>
<proteinExistence type="inferred from homology"/>
<accession>A0A1V4HQJ1</accession>
<gene>
    <name evidence="5" type="ORF">BC351_18815</name>
</gene>
<dbReference type="AlphaFoldDB" id="A0A1V4HQJ1"/>
<dbReference type="GO" id="GO:1901982">
    <property type="term" value="F:maltose binding"/>
    <property type="evidence" value="ECO:0007669"/>
    <property type="project" value="TreeGrafter"/>
</dbReference>
<evidence type="ECO:0000256" key="4">
    <source>
        <dbReference type="SAM" id="SignalP"/>
    </source>
</evidence>
<feature type="signal peptide" evidence="4">
    <location>
        <begin position="1"/>
        <end position="22"/>
    </location>
</feature>
<dbReference type="GO" id="GO:0042956">
    <property type="term" value="P:maltodextrin transmembrane transport"/>
    <property type="evidence" value="ECO:0007669"/>
    <property type="project" value="TreeGrafter"/>
</dbReference>
<dbReference type="EMBL" id="MBTG01000005">
    <property type="protein sequence ID" value="OPH59975.1"/>
    <property type="molecule type" value="Genomic_DNA"/>
</dbReference>
<dbReference type="GO" id="GO:0015768">
    <property type="term" value="P:maltose transport"/>
    <property type="evidence" value="ECO:0007669"/>
    <property type="project" value="TreeGrafter"/>
</dbReference>
<dbReference type="STRING" id="1469647.BC351_18815"/>
<feature type="chain" id="PRO_5038923662" description="ABC transporter substrate-binding protein" evidence="4">
    <location>
        <begin position="23"/>
        <end position="433"/>
    </location>
</feature>
<reference evidence="6" key="1">
    <citation type="submission" date="2016-07" db="EMBL/GenBank/DDBJ databases">
        <authorList>
            <person name="Florea S."/>
            <person name="Webb J.S."/>
            <person name="Jaromczyk J."/>
            <person name="Schardl C.L."/>
        </authorList>
    </citation>
    <scope>NUCLEOTIDE SEQUENCE [LARGE SCALE GENOMIC DNA]</scope>
    <source>
        <strain evidence="6">CY1</strain>
    </source>
</reference>
<dbReference type="CDD" id="cd14748">
    <property type="entry name" value="PBP2_UgpB"/>
    <property type="match status" value="1"/>
</dbReference>
<sequence length="433" mass="48240">MFRKYRALPLSFIVMLALTVSGCSTNPDGSAEQMAKNKAASIGNEAPMEISFWNPFGGGEGDFVEQIVKRFNVSQREIFVKQLRLESNEYYVKLSTALSSGKGPDVAVAHVDRMSPFVKAKQIVPLDGLAGENGFDFKEIEESNLRSVSFNGKPYAVPLDTHFHMLYYNKAILKKAGLLNEDDTPKLGEASPEGFIRMLTQIQAKVPGVQPFAVNTPYFQEPFLNLYYEAGGELLNSDMSKAAIHNEKALSVLKFYQQLYANHLSDLNDKTPWDSFHEGKAALWFGGVWEAGHHLSEKSLPVGMMPLPPIFGSFSHWGSSHTLVVPAYVTKEKQRAAMVFMKYFSEVGSKTWGLAGHVPANRAVLQSEEYQQLPYRKLFIEDQHHVKFAPQTDKYATIFTTLSEDLQSIVLGGLDPEAGLAMLEKKINDIIAN</sequence>
<comment type="caution">
    <text evidence="5">The sequence shown here is derived from an EMBL/GenBank/DDBJ whole genome shotgun (WGS) entry which is preliminary data.</text>
</comment>
<name>A0A1V4HQJ1_9BACL</name>
<keyword evidence="2" id="KW-0813">Transport</keyword>
<dbReference type="OrthoDB" id="9768630at2"/>
<dbReference type="PROSITE" id="PS51257">
    <property type="entry name" value="PROKAR_LIPOPROTEIN"/>
    <property type="match status" value="1"/>
</dbReference>
<organism evidence="5 6">
    <name type="scientific">Paenibacillus ferrarius</name>
    <dbReference type="NCBI Taxonomy" id="1469647"/>
    <lineage>
        <taxon>Bacteria</taxon>
        <taxon>Bacillati</taxon>
        <taxon>Bacillota</taxon>
        <taxon>Bacilli</taxon>
        <taxon>Bacillales</taxon>
        <taxon>Paenibacillaceae</taxon>
        <taxon>Paenibacillus</taxon>
    </lineage>
</organism>
<evidence type="ECO:0008006" key="7">
    <source>
        <dbReference type="Google" id="ProtNLM"/>
    </source>
</evidence>
<protein>
    <recommendedName>
        <fullName evidence="7">ABC transporter substrate-binding protein</fullName>
    </recommendedName>
</protein>
<dbReference type="PANTHER" id="PTHR30061">
    <property type="entry name" value="MALTOSE-BINDING PERIPLASMIC PROTEIN"/>
    <property type="match status" value="1"/>
</dbReference>
<evidence type="ECO:0000313" key="6">
    <source>
        <dbReference type="Proteomes" id="UP000190626"/>
    </source>
</evidence>
<dbReference type="PANTHER" id="PTHR30061:SF50">
    <property type="entry name" value="MALTOSE_MALTODEXTRIN-BINDING PERIPLASMIC PROTEIN"/>
    <property type="match status" value="1"/>
</dbReference>
<evidence type="ECO:0000256" key="2">
    <source>
        <dbReference type="ARBA" id="ARBA00022448"/>
    </source>
</evidence>
<evidence type="ECO:0000313" key="5">
    <source>
        <dbReference type="EMBL" id="OPH59975.1"/>
    </source>
</evidence>
<dbReference type="GO" id="GO:0055052">
    <property type="term" value="C:ATP-binding cassette (ABC) transporter complex, substrate-binding subunit-containing"/>
    <property type="evidence" value="ECO:0007669"/>
    <property type="project" value="TreeGrafter"/>
</dbReference>
<dbReference type="Pfam" id="PF13416">
    <property type="entry name" value="SBP_bac_8"/>
    <property type="match status" value="1"/>
</dbReference>
<keyword evidence="6" id="KW-1185">Reference proteome</keyword>
<dbReference type="Proteomes" id="UP000190626">
    <property type="component" value="Unassembled WGS sequence"/>
</dbReference>
<dbReference type="InterPro" id="IPR006059">
    <property type="entry name" value="SBP"/>
</dbReference>
<evidence type="ECO:0000256" key="3">
    <source>
        <dbReference type="ARBA" id="ARBA00022729"/>
    </source>
</evidence>
<dbReference type="SUPFAM" id="SSF53850">
    <property type="entry name" value="Periplasmic binding protein-like II"/>
    <property type="match status" value="1"/>
</dbReference>
<dbReference type="Gene3D" id="3.40.190.10">
    <property type="entry name" value="Periplasmic binding protein-like II"/>
    <property type="match status" value="1"/>
</dbReference>
<keyword evidence="3 4" id="KW-0732">Signal</keyword>
<dbReference type="RefSeq" id="WP_079410029.1">
    <property type="nucleotide sequence ID" value="NZ_MBTG01000005.1"/>
</dbReference>
<comment type="similarity">
    <text evidence="1">Belongs to the bacterial solute-binding protein 1 family.</text>
</comment>